<proteinExistence type="predicted"/>
<keyword evidence="4" id="KW-1185">Reference proteome</keyword>
<evidence type="ECO:0000313" key="4">
    <source>
        <dbReference type="Proteomes" id="UP000642284"/>
    </source>
</evidence>
<name>A0ABR7SL44_9ACTN</name>
<gene>
    <name evidence="3" type="ORF">H9Y04_23065</name>
</gene>
<protein>
    <recommendedName>
        <fullName evidence="5">Beta-N-acetylhexosaminidase</fullName>
    </recommendedName>
</protein>
<dbReference type="RefSeq" id="WP_187815888.1">
    <property type="nucleotide sequence ID" value="NZ_JACTVJ010000011.1"/>
</dbReference>
<keyword evidence="2" id="KW-1133">Transmembrane helix</keyword>
<keyword evidence="2" id="KW-0472">Membrane</keyword>
<keyword evidence="2" id="KW-0812">Transmembrane</keyword>
<organism evidence="3 4">
    <name type="scientific">Streptomyces polyasparticus</name>
    <dbReference type="NCBI Taxonomy" id="2767826"/>
    <lineage>
        <taxon>Bacteria</taxon>
        <taxon>Bacillati</taxon>
        <taxon>Actinomycetota</taxon>
        <taxon>Actinomycetes</taxon>
        <taxon>Kitasatosporales</taxon>
        <taxon>Streptomycetaceae</taxon>
        <taxon>Streptomyces</taxon>
    </lineage>
</organism>
<evidence type="ECO:0000256" key="1">
    <source>
        <dbReference type="SAM" id="MobiDB-lite"/>
    </source>
</evidence>
<dbReference type="EMBL" id="JACTVJ010000011">
    <property type="protein sequence ID" value="MBC9715435.1"/>
    <property type="molecule type" value="Genomic_DNA"/>
</dbReference>
<reference evidence="3 4" key="1">
    <citation type="submission" date="2020-08" db="EMBL/GenBank/DDBJ databases">
        <title>Genemic of Streptomyces polyaspartic.</title>
        <authorList>
            <person name="Liu W."/>
        </authorList>
    </citation>
    <scope>NUCLEOTIDE SEQUENCE [LARGE SCALE GENOMIC DNA]</scope>
    <source>
        <strain evidence="3 4">TRM66268-LWL</strain>
    </source>
</reference>
<evidence type="ECO:0008006" key="5">
    <source>
        <dbReference type="Google" id="ProtNLM"/>
    </source>
</evidence>
<feature type="region of interest" description="Disordered" evidence="1">
    <location>
        <begin position="388"/>
        <end position="423"/>
    </location>
</feature>
<evidence type="ECO:0000256" key="2">
    <source>
        <dbReference type="SAM" id="Phobius"/>
    </source>
</evidence>
<accession>A0ABR7SL44</accession>
<evidence type="ECO:0000313" key="3">
    <source>
        <dbReference type="EMBL" id="MBC9715435.1"/>
    </source>
</evidence>
<comment type="caution">
    <text evidence="3">The sequence shown here is derived from an EMBL/GenBank/DDBJ whole genome shotgun (WGS) entry which is preliminary data.</text>
</comment>
<sequence>MTVTRHRGSPARPRRRLALALTALLLPALLGPLGGARAAAADATATKTAVLWPLTATPSMTAAALGSGAAAEAVFDGDALAAEFADGGRLREVVEAGKGREVTWVVDPDLIVAARAMAGGYRLMGSTVSPRDSTKGTGSDAASDWLAALKDAVRDQDVIVLPYADADLASLAHHPGKDTDSITTVVRGLAADGRQAVGEALGTEAAAGLGWPADGVLDEAVTALAGQLGLGLVLASGQGLDGTPSGPVRLPGGKVTALPYDAELTSALAGAEPPSRDRLEALLEAGGHPVVVPPRDLSGAAAGALAAALDAEVRADRLDAAGLDEVSGDPAPAQFTGAYPAALRKSELTGAQLAATADDLTGLATLTRVLANPEATTTSVHAAMARAVSTAWRSPGRTGETGDTGRTGEADPDSQEPDRSAQEAFARTTTDFLATGVTSVHLLPKTGVKLTSGSASLPVTVENGLQQEIAGLELRTTSDDTARITVRDPVVAVRVPGGAAGTVRVGVNARASGPARLTAKLYTTADGKPWGEPIAFEAEVTPVPTTAIVAVVAGAVLIAAAMLLRMRRARRRRT</sequence>
<dbReference type="InterPro" id="IPR046112">
    <property type="entry name" value="DUF6049"/>
</dbReference>
<dbReference type="Proteomes" id="UP000642284">
    <property type="component" value="Unassembled WGS sequence"/>
</dbReference>
<feature type="transmembrane region" description="Helical" evidence="2">
    <location>
        <begin position="543"/>
        <end position="564"/>
    </location>
</feature>
<dbReference type="Pfam" id="PF19516">
    <property type="entry name" value="DUF6049"/>
    <property type="match status" value="1"/>
</dbReference>